<accession>A0A1H9D9G7</accession>
<dbReference type="SMART" id="SM00871">
    <property type="entry name" value="AraC_E_bind"/>
    <property type="match status" value="1"/>
</dbReference>
<dbReference type="GO" id="GO:0003677">
    <property type="term" value="F:DNA binding"/>
    <property type="evidence" value="ECO:0007669"/>
    <property type="project" value="UniProtKB-KW"/>
</dbReference>
<keyword evidence="3" id="KW-1185">Reference proteome</keyword>
<name>A0A1H9D9G7_9BACI</name>
<evidence type="ECO:0000313" key="2">
    <source>
        <dbReference type="EMBL" id="SEQ09418.1"/>
    </source>
</evidence>
<dbReference type="EMBL" id="FOES01000006">
    <property type="protein sequence ID" value="SEQ09418.1"/>
    <property type="molecule type" value="Genomic_DNA"/>
</dbReference>
<dbReference type="SUPFAM" id="SSF55136">
    <property type="entry name" value="Probable bacterial effector-binding domain"/>
    <property type="match status" value="1"/>
</dbReference>
<dbReference type="InterPro" id="IPR010499">
    <property type="entry name" value="AraC_E-bd"/>
</dbReference>
<reference evidence="2 3" key="1">
    <citation type="submission" date="2016-10" db="EMBL/GenBank/DDBJ databases">
        <authorList>
            <person name="de Groot N.N."/>
        </authorList>
    </citation>
    <scope>NUCLEOTIDE SEQUENCE [LARGE SCALE GENOMIC DNA]</scope>
    <source>
        <strain evidence="2 3">DSM 21633</strain>
    </source>
</reference>
<dbReference type="AlphaFoldDB" id="A0A1H9D9G7"/>
<dbReference type="Proteomes" id="UP000199427">
    <property type="component" value="Unassembled WGS sequence"/>
</dbReference>
<dbReference type="InterPro" id="IPR029442">
    <property type="entry name" value="GyrI-like"/>
</dbReference>
<dbReference type="Pfam" id="PF06445">
    <property type="entry name" value="GyrI-like"/>
    <property type="match status" value="1"/>
</dbReference>
<protein>
    <submittedName>
        <fullName evidence="2">Predicted transcriptional regulator YdeE, contains AraC-type DNA-binding domain</fullName>
    </submittedName>
</protein>
<sequence>MSDWRIVTRPAYRAVGMKWEGTFQEVPELKKVIHQMRQRVDELEHAVNRDVQLGLSYHVVENGFAHYSVFEVTDDQNVLDGMVEIQVPEWTYMYTKHKKGENVVQTYNNLHQWLHDSEYQALKEAGVTYYDPYLPIKHEYYPTDQDPDDQHFDILIPVVKES</sequence>
<dbReference type="RefSeq" id="WP_091772952.1">
    <property type="nucleotide sequence ID" value="NZ_FOES01000006.1"/>
</dbReference>
<dbReference type="STRING" id="571933.SAMN05216362_106105"/>
<evidence type="ECO:0000313" key="3">
    <source>
        <dbReference type="Proteomes" id="UP000199427"/>
    </source>
</evidence>
<dbReference type="InterPro" id="IPR011256">
    <property type="entry name" value="Reg_factor_effector_dom_sf"/>
</dbReference>
<feature type="domain" description="AraC effector-binding" evidence="1">
    <location>
        <begin position="2"/>
        <end position="159"/>
    </location>
</feature>
<proteinExistence type="predicted"/>
<dbReference type="OrthoDB" id="2364201at2"/>
<gene>
    <name evidence="2" type="ORF">SAMN05216362_106105</name>
</gene>
<organism evidence="2 3">
    <name type="scientific">Piscibacillus halophilus</name>
    <dbReference type="NCBI Taxonomy" id="571933"/>
    <lineage>
        <taxon>Bacteria</taxon>
        <taxon>Bacillati</taxon>
        <taxon>Bacillota</taxon>
        <taxon>Bacilli</taxon>
        <taxon>Bacillales</taxon>
        <taxon>Bacillaceae</taxon>
        <taxon>Piscibacillus</taxon>
    </lineage>
</organism>
<evidence type="ECO:0000259" key="1">
    <source>
        <dbReference type="SMART" id="SM00871"/>
    </source>
</evidence>
<keyword evidence="2" id="KW-0238">DNA-binding</keyword>
<dbReference type="Gene3D" id="3.20.80.10">
    <property type="entry name" value="Regulatory factor, effector binding domain"/>
    <property type="match status" value="1"/>
</dbReference>